<reference evidence="1 2" key="1">
    <citation type="submission" date="2020-04" db="EMBL/GenBank/DDBJ databases">
        <title>Molecular characterization of pseudomonads from Agaricus bisporus reveal novel blotch 2 pathogens in Western Europe.</title>
        <authorList>
            <person name="Taparia T."/>
            <person name="Krijger M."/>
            <person name="Haynes E."/>
            <person name="Elpinstone J.G."/>
            <person name="Noble R."/>
            <person name="Van Der Wolf J."/>
        </authorList>
    </citation>
    <scope>NUCLEOTIDE SEQUENCE [LARGE SCALE GENOMIC DNA]</scope>
    <source>
        <strain evidence="1 2">IPO3753</strain>
    </source>
</reference>
<sequence>MLLENRGRRQFRLAVQVQQHLVQHRRGSQAFSVALELWQALRSEPMEDVGIVTASFGIANWRVEEGVDGLLLRADSGGYAAKQAGRDRVEAERVLA</sequence>
<gene>
    <name evidence="1" type="ORF">HX826_22025</name>
</gene>
<name>A0AAJ3H8N8_9PSED</name>
<dbReference type="InterPro" id="IPR043128">
    <property type="entry name" value="Rev_trsase/Diguanyl_cyclase"/>
</dbReference>
<dbReference type="Proteomes" id="UP000546584">
    <property type="component" value="Unassembled WGS sequence"/>
</dbReference>
<proteinExistence type="predicted"/>
<comment type="caution">
    <text evidence="1">The sequence shown here is derived from an EMBL/GenBank/DDBJ whole genome shotgun (WGS) entry which is preliminary data.</text>
</comment>
<accession>A0AAJ3H8N8</accession>
<organism evidence="1 2">
    <name type="scientific">Pseudomonas yamanorum</name>
    <dbReference type="NCBI Taxonomy" id="515393"/>
    <lineage>
        <taxon>Bacteria</taxon>
        <taxon>Pseudomonadati</taxon>
        <taxon>Pseudomonadota</taxon>
        <taxon>Gammaproteobacteria</taxon>
        <taxon>Pseudomonadales</taxon>
        <taxon>Pseudomonadaceae</taxon>
        <taxon>Pseudomonas</taxon>
    </lineage>
</organism>
<dbReference type="EMBL" id="JACAQR010000030">
    <property type="protein sequence ID" value="NWD44564.1"/>
    <property type="molecule type" value="Genomic_DNA"/>
</dbReference>
<dbReference type="Gene3D" id="3.30.70.270">
    <property type="match status" value="1"/>
</dbReference>
<evidence type="ECO:0000313" key="1">
    <source>
        <dbReference type="EMBL" id="NWD44564.1"/>
    </source>
</evidence>
<dbReference type="AlphaFoldDB" id="A0AAJ3H8N8"/>
<evidence type="ECO:0000313" key="2">
    <source>
        <dbReference type="Proteomes" id="UP000546584"/>
    </source>
</evidence>
<protein>
    <recommendedName>
        <fullName evidence="3">GGDEF domain-containing protein</fullName>
    </recommendedName>
</protein>
<evidence type="ECO:0008006" key="3">
    <source>
        <dbReference type="Google" id="ProtNLM"/>
    </source>
</evidence>
<dbReference type="InterPro" id="IPR029787">
    <property type="entry name" value="Nucleotide_cyclase"/>
</dbReference>
<dbReference type="SUPFAM" id="SSF55073">
    <property type="entry name" value="Nucleotide cyclase"/>
    <property type="match status" value="1"/>
</dbReference>